<name>A0A2J6SI65_9HELO</name>
<dbReference type="InterPro" id="IPR047122">
    <property type="entry name" value="Trans-enoyl_RdTase-like"/>
</dbReference>
<dbReference type="SMART" id="SM00829">
    <property type="entry name" value="PKS_ER"/>
    <property type="match status" value="1"/>
</dbReference>
<sequence length="353" mass="37322">MATVPKSYGNVAAVLEQIPARLKIIDRPIPKPGPDEIVVRNHAIAANPADWKIQDYGFPITKFPTVLGSDSCGVIVAIGDSVTKFKVRDRVAGFAGVIYNQDINHGAFQSYTLLRDIATTKIPDNMSFEEGSVFPMAMATSLIALHVCLGIPRSTGPITPQQSGLLIWGASSSVGTSAVQLARNLRFKVFATASPAHHQTLKSLGAFEVFDYHDSSVVDKIVAAAKSAGTPITLGFDSVTEGISFKQAADVLTASGGKGGKLVLALPQPEGYAPEGIEISQTIAARSFMDQAELGKWFFNDYLQDCLANGSIVSAPRFEVVPGGIQAAQNALDKLKAGVSGTKLVVTVDCGHH</sequence>
<dbReference type="AlphaFoldDB" id="A0A2J6SI65"/>
<evidence type="ECO:0000256" key="1">
    <source>
        <dbReference type="ARBA" id="ARBA00008072"/>
    </source>
</evidence>
<feature type="domain" description="Enoyl reductase (ER)" evidence="3">
    <location>
        <begin position="17"/>
        <end position="346"/>
    </location>
</feature>
<dbReference type="InterPro" id="IPR011032">
    <property type="entry name" value="GroES-like_sf"/>
</dbReference>
<dbReference type="Proteomes" id="UP000235371">
    <property type="component" value="Unassembled WGS sequence"/>
</dbReference>
<dbReference type="Pfam" id="PF08240">
    <property type="entry name" value="ADH_N"/>
    <property type="match status" value="1"/>
</dbReference>
<accession>A0A2J6SI65</accession>
<organism evidence="4 5">
    <name type="scientific">Hyaloscypha bicolor E</name>
    <dbReference type="NCBI Taxonomy" id="1095630"/>
    <lineage>
        <taxon>Eukaryota</taxon>
        <taxon>Fungi</taxon>
        <taxon>Dikarya</taxon>
        <taxon>Ascomycota</taxon>
        <taxon>Pezizomycotina</taxon>
        <taxon>Leotiomycetes</taxon>
        <taxon>Helotiales</taxon>
        <taxon>Hyaloscyphaceae</taxon>
        <taxon>Hyaloscypha</taxon>
        <taxon>Hyaloscypha bicolor</taxon>
    </lineage>
</organism>
<dbReference type="GO" id="GO:0016651">
    <property type="term" value="F:oxidoreductase activity, acting on NAD(P)H"/>
    <property type="evidence" value="ECO:0007669"/>
    <property type="project" value="InterPro"/>
</dbReference>
<dbReference type="InParanoid" id="A0A2J6SI65"/>
<dbReference type="SUPFAM" id="SSF50129">
    <property type="entry name" value="GroES-like"/>
    <property type="match status" value="1"/>
</dbReference>
<reference evidence="4 5" key="1">
    <citation type="submission" date="2016-04" db="EMBL/GenBank/DDBJ databases">
        <title>A degradative enzymes factory behind the ericoid mycorrhizal symbiosis.</title>
        <authorList>
            <consortium name="DOE Joint Genome Institute"/>
            <person name="Martino E."/>
            <person name="Morin E."/>
            <person name="Grelet G."/>
            <person name="Kuo A."/>
            <person name="Kohler A."/>
            <person name="Daghino S."/>
            <person name="Barry K."/>
            <person name="Choi C."/>
            <person name="Cichocki N."/>
            <person name="Clum A."/>
            <person name="Copeland A."/>
            <person name="Hainaut M."/>
            <person name="Haridas S."/>
            <person name="Labutti K."/>
            <person name="Lindquist E."/>
            <person name="Lipzen A."/>
            <person name="Khouja H.-R."/>
            <person name="Murat C."/>
            <person name="Ohm R."/>
            <person name="Olson A."/>
            <person name="Spatafora J."/>
            <person name="Veneault-Fourrey C."/>
            <person name="Henrissat B."/>
            <person name="Grigoriev I."/>
            <person name="Martin F."/>
            <person name="Perotto S."/>
        </authorList>
    </citation>
    <scope>NUCLEOTIDE SEQUENCE [LARGE SCALE GENOMIC DNA]</scope>
    <source>
        <strain evidence="4 5">E</strain>
    </source>
</reference>
<dbReference type="CDD" id="cd08249">
    <property type="entry name" value="enoyl_reductase_like"/>
    <property type="match status" value="1"/>
</dbReference>
<protein>
    <submittedName>
        <fullName evidence="4">Putative alcohol dehydrogenase</fullName>
    </submittedName>
</protein>
<dbReference type="InterPro" id="IPR036291">
    <property type="entry name" value="NAD(P)-bd_dom_sf"/>
</dbReference>
<dbReference type="EMBL" id="KZ613913">
    <property type="protein sequence ID" value="PMD50466.1"/>
    <property type="molecule type" value="Genomic_DNA"/>
</dbReference>
<comment type="similarity">
    <text evidence="1">Belongs to the zinc-containing alcohol dehydrogenase family.</text>
</comment>
<evidence type="ECO:0000313" key="4">
    <source>
        <dbReference type="EMBL" id="PMD50466.1"/>
    </source>
</evidence>
<dbReference type="OrthoDB" id="10257049at2759"/>
<dbReference type="RefSeq" id="XP_024727370.1">
    <property type="nucleotide sequence ID" value="XM_024886158.1"/>
</dbReference>
<proteinExistence type="inferred from homology"/>
<dbReference type="STRING" id="1095630.A0A2J6SI65"/>
<dbReference type="GeneID" id="36594235"/>
<evidence type="ECO:0000313" key="5">
    <source>
        <dbReference type="Proteomes" id="UP000235371"/>
    </source>
</evidence>
<dbReference type="Gene3D" id="3.40.50.720">
    <property type="entry name" value="NAD(P)-binding Rossmann-like Domain"/>
    <property type="match status" value="1"/>
</dbReference>
<dbReference type="SUPFAM" id="SSF51735">
    <property type="entry name" value="NAD(P)-binding Rossmann-fold domains"/>
    <property type="match status" value="1"/>
</dbReference>
<dbReference type="InterPro" id="IPR020843">
    <property type="entry name" value="ER"/>
</dbReference>
<evidence type="ECO:0000259" key="3">
    <source>
        <dbReference type="SMART" id="SM00829"/>
    </source>
</evidence>
<gene>
    <name evidence="4" type="ORF">K444DRAFT_657423</name>
</gene>
<evidence type="ECO:0000256" key="2">
    <source>
        <dbReference type="ARBA" id="ARBA00023002"/>
    </source>
</evidence>
<dbReference type="Gene3D" id="3.90.180.10">
    <property type="entry name" value="Medium-chain alcohol dehydrogenases, catalytic domain"/>
    <property type="match status" value="1"/>
</dbReference>
<keyword evidence="5" id="KW-1185">Reference proteome</keyword>
<dbReference type="InterPro" id="IPR013154">
    <property type="entry name" value="ADH-like_N"/>
</dbReference>
<dbReference type="PANTHER" id="PTHR45348:SF2">
    <property type="entry name" value="ZINC-TYPE ALCOHOL DEHYDROGENASE-LIKE PROTEIN C2E1P3.01"/>
    <property type="match status" value="1"/>
</dbReference>
<dbReference type="PANTHER" id="PTHR45348">
    <property type="entry name" value="HYPOTHETICAL OXIDOREDUCTASE (EUROFUNG)"/>
    <property type="match status" value="1"/>
</dbReference>
<keyword evidence="2" id="KW-0560">Oxidoreductase</keyword>